<dbReference type="GeneID" id="55973209"/>
<name>A0A9P4YVR5_9HYPO</name>
<organism evidence="1 2">
    <name type="scientific">Geosmithia morbida</name>
    <dbReference type="NCBI Taxonomy" id="1094350"/>
    <lineage>
        <taxon>Eukaryota</taxon>
        <taxon>Fungi</taxon>
        <taxon>Dikarya</taxon>
        <taxon>Ascomycota</taxon>
        <taxon>Pezizomycotina</taxon>
        <taxon>Sordariomycetes</taxon>
        <taxon>Hypocreomycetidae</taxon>
        <taxon>Hypocreales</taxon>
        <taxon>Bionectriaceae</taxon>
        <taxon>Geosmithia</taxon>
    </lineage>
</organism>
<reference evidence="1" key="1">
    <citation type="submission" date="2020-03" db="EMBL/GenBank/DDBJ databases">
        <title>Site-based positive gene gene selection in Geosmithia morbida across the United States reveals a broad range of putative effectors and factors for local host and environmental adapation.</title>
        <authorList>
            <person name="Onufrak A."/>
            <person name="Murdoch R.W."/>
            <person name="Gazis R."/>
            <person name="Huff M."/>
            <person name="Staton M."/>
            <person name="Klingeman W."/>
            <person name="Hadziabdic D."/>
        </authorList>
    </citation>
    <scope>NUCLEOTIDE SEQUENCE</scope>
    <source>
        <strain evidence="1">1262</strain>
    </source>
</reference>
<comment type="caution">
    <text evidence="1">The sequence shown here is derived from an EMBL/GenBank/DDBJ whole genome shotgun (WGS) entry which is preliminary data.</text>
</comment>
<accession>A0A9P4YVR5</accession>
<dbReference type="Gene3D" id="3.10.310.10">
    <property type="entry name" value="Diaminopimelate Epimerase, Chain A, domain 1"/>
    <property type="match status" value="1"/>
</dbReference>
<gene>
    <name evidence="1" type="ORF">GMORB2_6986</name>
</gene>
<dbReference type="Proteomes" id="UP000749293">
    <property type="component" value="Unassembled WGS sequence"/>
</dbReference>
<evidence type="ECO:0000313" key="1">
    <source>
        <dbReference type="EMBL" id="KAF4122679.1"/>
    </source>
</evidence>
<dbReference type="AlphaFoldDB" id="A0A9P4YVR5"/>
<evidence type="ECO:0000313" key="2">
    <source>
        <dbReference type="Proteomes" id="UP000749293"/>
    </source>
</evidence>
<dbReference type="RefSeq" id="XP_035321331.1">
    <property type="nucleotide sequence ID" value="XM_035468951.1"/>
</dbReference>
<keyword evidence="2" id="KW-1185">Reference proteome</keyword>
<dbReference type="EMBL" id="JAANYQ010000008">
    <property type="protein sequence ID" value="KAF4122679.1"/>
    <property type="molecule type" value="Genomic_DNA"/>
</dbReference>
<proteinExistence type="predicted"/>
<protein>
    <submittedName>
        <fullName evidence="1">Uncharacterized protein</fullName>
    </submittedName>
</protein>
<sequence length="66" mass="6822">MPTATATAATAVAPPLSVACSLCLSYLATSSPAARPDPDTSRAISYRIIQGIEMGRESDILVRVDA</sequence>